<gene>
    <name evidence="1" type="ORF">MKZ38_007545</name>
</gene>
<keyword evidence="2" id="KW-1185">Reference proteome</keyword>
<accession>A0AAD5WPQ8</accession>
<comment type="caution">
    <text evidence="1">The sequence shown here is derived from an EMBL/GenBank/DDBJ whole genome shotgun (WGS) entry which is preliminary data.</text>
</comment>
<sequence>MCRKLVVTRLCIDCENEIDTNTEFEPGEECEWRQDEDNARKHEEECPNLETEGKEEQQDQCEYCAARERYGVREN</sequence>
<protein>
    <submittedName>
        <fullName evidence="1">Uncharacterized protein</fullName>
    </submittedName>
</protein>
<name>A0AAD5WPQ8_9PEZI</name>
<evidence type="ECO:0000313" key="2">
    <source>
        <dbReference type="Proteomes" id="UP001201980"/>
    </source>
</evidence>
<dbReference type="EMBL" id="JAKWBI020000496">
    <property type="protein sequence ID" value="KAJ2894442.1"/>
    <property type="molecule type" value="Genomic_DNA"/>
</dbReference>
<dbReference type="AlphaFoldDB" id="A0AAD5WPQ8"/>
<organism evidence="1 2">
    <name type="scientific">Zalerion maritima</name>
    <dbReference type="NCBI Taxonomy" id="339359"/>
    <lineage>
        <taxon>Eukaryota</taxon>
        <taxon>Fungi</taxon>
        <taxon>Dikarya</taxon>
        <taxon>Ascomycota</taxon>
        <taxon>Pezizomycotina</taxon>
        <taxon>Sordariomycetes</taxon>
        <taxon>Lulworthiomycetidae</taxon>
        <taxon>Lulworthiales</taxon>
        <taxon>Lulworthiaceae</taxon>
        <taxon>Zalerion</taxon>
    </lineage>
</organism>
<reference evidence="1" key="1">
    <citation type="submission" date="2022-07" db="EMBL/GenBank/DDBJ databases">
        <title>Draft genome sequence of Zalerion maritima ATCC 34329, a (micro)plastics degrading marine fungus.</title>
        <authorList>
            <person name="Paco A."/>
            <person name="Goncalves M.F.M."/>
            <person name="Rocha-Santos T.A.P."/>
            <person name="Alves A."/>
        </authorList>
    </citation>
    <scope>NUCLEOTIDE SEQUENCE</scope>
    <source>
        <strain evidence="1">ATCC 34329</strain>
    </source>
</reference>
<proteinExistence type="predicted"/>
<dbReference type="Proteomes" id="UP001201980">
    <property type="component" value="Unassembled WGS sequence"/>
</dbReference>
<evidence type="ECO:0000313" key="1">
    <source>
        <dbReference type="EMBL" id="KAJ2894442.1"/>
    </source>
</evidence>